<keyword evidence="4 7" id="KW-1133">Transmembrane helix</keyword>
<keyword evidence="1 7" id="KW-1003">Cell membrane</keyword>
<dbReference type="EMBL" id="PPSX01000019">
    <property type="protein sequence ID" value="RZQ54192.1"/>
    <property type="molecule type" value="Genomic_DNA"/>
</dbReference>
<evidence type="ECO:0000256" key="7">
    <source>
        <dbReference type="HAMAP-Rule" id="MF_00599"/>
    </source>
</evidence>
<dbReference type="RefSeq" id="WP_130254541.1">
    <property type="nucleotide sequence ID" value="NZ_CP173161.1"/>
</dbReference>
<gene>
    <name evidence="7" type="primary">ftsB</name>
    <name evidence="8" type="ORF">C1E23_05080</name>
    <name evidence="9" type="ORF">CWB73_09550</name>
</gene>
<keyword evidence="6 7" id="KW-0131">Cell cycle</keyword>
<dbReference type="EMBL" id="PNCM01000018">
    <property type="protein sequence ID" value="TMP80863.1"/>
    <property type="molecule type" value="Genomic_DNA"/>
</dbReference>
<dbReference type="Proteomes" id="UP000291338">
    <property type="component" value="Unassembled WGS sequence"/>
</dbReference>
<dbReference type="PANTHER" id="PTHR37485:SF1">
    <property type="entry name" value="CELL DIVISION PROTEIN FTSB"/>
    <property type="match status" value="1"/>
</dbReference>
<proteinExistence type="inferred from homology"/>
<accession>A0A4Q7IQN0</accession>
<evidence type="ECO:0000313" key="11">
    <source>
        <dbReference type="Proteomes" id="UP000307362"/>
    </source>
</evidence>
<feature type="topological domain" description="Cytoplasmic" evidence="7">
    <location>
        <begin position="1"/>
        <end position="3"/>
    </location>
</feature>
<comment type="caution">
    <text evidence="8">The sequence shown here is derived from an EMBL/GenBank/DDBJ whole genome shotgun (WGS) entry which is preliminary data.</text>
</comment>
<dbReference type="GO" id="GO:0030428">
    <property type="term" value="C:cell septum"/>
    <property type="evidence" value="ECO:0007669"/>
    <property type="project" value="TreeGrafter"/>
</dbReference>
<comment type="subunit">
    <text evidence="7">Part of a complex composed of FtsB, FtsL and FtsQ.</text>
</comment>
<dbReference type="Pfam" id="PF04977">
    <property type="entry name" value="DivIC"/>
    <property type="match status" value="1"/>
</dbReference>
<keyword evidence="3 7" id="KW-0812">Transmembrane</keyword>
<name>A0A4Q7IQN0_9GAMM</name>
<evidence type="ECO:0000256" key="6">
    <source>
        <dbReference type="ARBA" id="ARBA00023306"/>
    </source>
</evidence>
<dbReference type="InterPro" id="IPR023081">
    <property type="entry name" value="Cell_div_FtsB"/>
</dbReference>
<feature type="topological domain" description="Periplasmic" evidence="7">
    <location>
        <begin position="22"/>
        <end position="91"/>
    </location>
</feature>
<comment type="function">
    <text evidence="7">Essential cell division protein. May link together the upstream cell division proteins, which are predominantly cytoplasmic, with the downstream cell division proteins, which are predominantly periplasmic.</text>
</comment>
<dbReference type="HAMAP" id="MF_00599">
    <property type="entry name" value="FtsB"/>
    <property type="match status" value="1"/>
</dbReference>
<reference evidence="9 11" key="1">
    <citation type="submission" date="2017-12" db="EMBL/GenBank/DDBJ databases">
        <authorList>
            <person name="Paulsen S."/>
            <person name="Gram L.K."/>
        </authorList>
    </citation>
    <scope>NUCLEOTIDE SEQUENCE [LARGE SCALE GENOMIC DNA]</scope>
    <source>
        <strain evidence="9 11">S1189</strain>
    </source>
</reference>
<comment type="subcellular location">
    <subcellularLocation>
        <location evidence="7">Cell inner membrane</location>
        <topology evidence="7">Single-pass type II membrane protein</topology>
    </subcellularLocation>
    <text evidence="7">Localizes to the division septum.</text>
</comment>
<dbReference type="OrthoDB" id="7061211at2"/>
<comment type="similarity">
    <text evidence="7">Belongs to the FtsB family.</text>
</comment>
<dbReference type="GO" id="GO:0032153">
    <property type="term" value="C:cell division site"/>
    <property type="evidence" value="ECO:0007669"/>
    <property type="project" value="UniProtKB-UniRule"/>
</dbReference>
<evidence type="ECO:0000256" key="2">
    <source>
        <dbReference type="ARBA" id="ARBA00022618"/>
    </source>
</evidence>
<evidence type="ECO:0000256" key="4">
    <source>
        <dbReference type="ARBA" id="ARBA00022989"/>
    </source>
</evidence>
<dbReference type="NCBIfam" id="NF002058">
    <property type="entry name" value="PRK00888.1"/>
    <property type="match status" value="1"/>
</dbReference>
<evidence type="ECO:0000256" key="3">
    <source>
        <dbReference type="ARBA" id="ARBA00022692"/>
    </source>
</evidence>
<evidence type="ECO:0000313" key="8">
    <source>
        <dbReference type="EMBL" id="RZQ54192.1"/>
    </source>
</evidence>
<evidence type="ECO:0000256" key="5">
    <source>
        <dbReference type="ARBA" id="ARBA00023136"/>
    </source>
</evidence>
<evidence type="ECO:0000313" key="9">
    <source>
        <dbReference type="EMBL" id="TMP80863.1"/>
    </source>
</evidence>
<protein>
    <recommendedName>
        <fullName evidence="7">Cell division protein FtsB</fullName>
    </recommendedName>
</protein>
<organism evidence="8 10">
    <name type="scientific">Pseudoalteromonas phenolica</name>
    <dbReference type="NCBI Taxonomy" id="161398"/>
    <lineage>
        <taxon>Bacteria</taxon>
        <taxon>Pseudomonadati</taxon>
        <taxon>Pseudomonadota</taxon>
        <taxon>Gammaproteobacteria</taxon>
        <taxon>Alteromonadales</taxon>
        <taxon>Pseudoalteromonadaceae</taxon>
        <taxon>Pseudoalteromonas</taxon>
    </lineage>
</organism>
<dbReference type="GO" id="GO:0005886">
    <property type="term" value="C:plasma membrane"/>
    <property type="evidence" value="ECO:0007669"/>
    <property type="project" value="UniProtKB-SubCell"/>
</dbReference>
<reference evidence="9" key="4">
    <citation type="submission" date="2019-09" db="EMBL/GenBank/DDBJ databases">
        <title>Co-occurence of chitin degradation, pigmentation and bioactivity in marine Pseudoalteromonas.</title>
        <authorList>
            <person name="Sonnenschein E.C."/>
            <person name="Bech P.K."/>
        </authorList>
    </citation>
    <scope>NUCLEOTIDE SEQUENCE</scope>
    <source>
        <strain evidence="9">S1189</strain>
    </source>
</reference>
<reference evidence="8 10" key="2">
    <citation type="submission" date="2018-01" db="EMBL/GenBank/DDBJ databases">
        <title>Co-occurrence of chitin degradation, pigmentation and bioactivity in marine Pseudoalteromonas.</title>
        <authorList>
            <person name="Paulsen S."/>
            <person name="Gram L."/>
            <person name="Machado H."/>
        </authorList>
    </citation>
    <scope>NUCLEOTIDE SEQUENCE [LARGE SCALE GENOMIC DNA]</scope>
    <source>
        <strain evidence="8 10">S3898</strain>
    </source>
</reference>
<sequence length="91" mass="10743">MRIFQFLLLSLALFLQYKFWFGHNGMQDYTRLKSVVDTHQVANEKLIKRNKLLKADIDDLKLGLEGVEERARHELGMIKPNETFIRVLPNK</sequence>
<dbReference type="PANTHER" id="PTHR37485">
    <property type="entry name" value="CELL DIVISION PROTEIN FTSB"/>
    <property type="match status" value="1"/>
</dbReference>
<dbReference type="InterPro" id="IPR007060">
    <property type="entry name" value="FtsL/DivIC"/>
</dbReference>
<dbReference type="GO" id="GO:0043093">
    <property type="term" value="P:FtsZ-dependent cytokinesis"/>
    <property type="evidence" value="ECO:0007669"/>
    <property type="project" value="UniProtKB-UniRule"/>
</dbReference>
<reference evidence="11" key="3">
    <citation type="submission" date="2019-06" db="EMBL/GenBank/DDBJ databases">
        <title>Co-occurence of chitin degradation, pigmentation and bioactivity in marine Pseudoalteromonas.</title>
        <authorList>
            <person name="Sonnenschein E.C."/>
            <person name="Bech P.K."/>
        </authorList>
    </citation>
    <scope>NUCLEOTIDE SEQUENCE [LARGE SCALE GENOMIC DNA]</scope>
    <source>
        <strain evidence="11">S1189</strain>
    </source>
</reference>
<keyword evidence="7" id="KW-0997">Cell inner membrane</keyword>
<dbReference type="AlphaFoldDB" id="A0A4Q7IQN0"/>
<evidence type="ECO:0000313" key="10">
    <source>
        <dbReference type="Proteomes" id="UP000291338"/>
    </source>
</evidence>
<dbReference type="Proteomes" id="UP000307362">
    <property type="component" value="Unassembled WGS sequence"/>
</dbReference>
<evidence type="ECO:0000256" key="1">
    <source>
        <dbReference type="ARBA" id="ARBA00022475"/>
    </source>
</evidence>
<keyword evidence="5 7" id="KW-0472">Membrane</keyword>
<keyword evidence="2 7" id="KW-0132">Cell division</keyword>